<dbReference type="InterPro" id="IPR025250">
    <property type="entry name" value="DUF4199"/>
</dbReference>
<keyword evidence="1" id="KW-0472">Membrane</keyword>
<gene>
    <name evidence="2" type="ORF">SAMN05216354_1597</name>
</gene>
<organism evidence="2 3">
    <name type="scientific">Xylanibacter ruminicola</name>
    <name type="common">Prevotella ruminicola</name>
    <dbReference type="NCBI Taxonomy" id="839"/>
    <lineage>
        <taxon>Bacteria</taxon>
        <taxon>Pseudomonadati</taxon>
        <taxon>Bacteroidota</taxon>
        <taxon>Bacteroidia</taxon>
        <taxon>Bacteroidales</taxon>
        <taxon>Prevotellaceae</taxon>
        <taxon>Xylanibacter</taxon>
    </lineage>
</organism>
<proteinExistence type="predicted"/>
<dbReference type="Proteomes" id="UP000236735">
    <property type="component" value="Unassembled WGS sequence"/>
</dbReference>
<feature type="transmembrane region" description="Helical" evidence="1">
    <location>
        <begin position="39"/>
        <end position="56"/>
    </location>
</feature>
<feature type="transmembrane region" description="Helical" evidence="1">
    <location>
        <begin position="12"/>
        <end position="33"/>
    </location>
</feature>
<accession>A0A1H5URU4</accession>
<protein>
    <recommendedName>
        <fullName evidence="4">DUF4199 domain-containing protein</fullName>
    </recommendedName>
</protein>
<keyword evidence="1" id="KW-1133">Transmembrane helix</keyword>
<evidence type="ECO:0008006" key="4">
    <source>
        <dbReference type="Google" id="ProtNLM"/>
    </source>
</evidence>
<evidence type="ECO:0000313" key="2">
    <source>
        <dbReference type="EMBL" id="SEF76937.1"/>
    </source>
</evidence>
<dbReference type="RefSeq" id="WP_036913431.1">
    <property type="nucleotide sequence ID" value="NZ_FNUV01000003.1"/>
</dbReference>
<keyword evidence="1" id="KW-0812">Transmembrane</keyword>
<dbReference type="EMBL" id="FNUV01000003">
    <property type="protein sequence ID" value="SEF76937.1"/>
    <property type="molecule type" value="Genomic_DNA"/>
</dbReference>
<reference evidence="2 3" key="1">
    <citation type="submission" date="2016-10" db="EMBL/GenBank/DDBJ databases">
        <authorList>
            <person name="de Groot N.N."/>
        </authorList>
    </citation>
    <scope>NUCLEOTIDE SEQUENCE [LARGE SCALE GENOMIC DNA]</scope>
    <source>
        <strain evidence="2 3">AR32</strain>
    </source>
</reference>
<evidence type="ECO:0000256" key="1">
    <source>
        <dbReference type="SAM" id="Phobius"/>
    </source>
</evidence>
<evidence type="ECO:0000313" key="3">
    <source>
        <dbReference type="Proteomes" id="UP000236735"/>
    </source>
</evidence>
<name>A0A1H5URU4_XYLRU</name>
<feature type="transmembrane region" description="Helical" evidence="1">
    <location>
        <begin position="148"/>
        <end position="170"/>
    </location>
</feature>
<feature type="transmembrane region" description="Helical" evidence="1">
    <location>
        <begin position="77"/>
        <end position="101"/>
    </location>
</feature>
<dbReference type="AlphaFoldDB" id="A0A1H5URU4"/>
<dbReference type="Pfam" id="PF13858">
    <property type="entry name" value="DUF4199"/>
    <property type="match status" value="1"/>
</dbReference>
<sequence>MTAPEYIQLKAFARQDGALLALLWVAAFSLYIIGVKNQMFGLAAILLMIYTPFFVGSRLGKFRDHGLEGLISFRRGYAYTVFVFFYGGILFAIAQYIYFAFIDHGYLLSEFSKMVMSDETRQMLQQYRMTEMMDESLKEMSNTRPIDYALNMLTINISLGFLLGVPIGLIKQRNTVKVKE</sequence>